<dbReference type="Proteomes" id="UP000499080">
    <property type="component" value="Unassembled WGS sequence"/>
</dbReference>
<name>A0A4Y2CGG5_ARAVE</name>
<evidence type="ECO:0000313" key="2">
    <source>
        <dbReference type="Proteomes" id="UP000499080"/>
    </source>
</evidence>
<keyword evidence="2" id="KW-1185">Reference proteome</keyword>
<dbReference type="AlphaFoldDB" id="A0A4Y2CGG5"/>
<proteinExistence type="predicted"/>
<reference evidence="1 2" key="1">
    <citation type="journal article" date="2019" name="Sci. Rep.">
        <title>Orb-weaving spider Araneus ventricosus genome elucidates the spidroin gene catalogue.</title>
        <authorList>
            <person name="Kono N."/>
            <person name="Nakamura H."/>
            <person name="Ohtoshi R."/>
            <person name="Moran D.A.P."/>
            <person name="Shinohara A."/>
            <person name="Yoshida Y."/>
            <person name="Fujiwara M."/>
            <person name="Mori M."/>
            <person name="Tomita M."/>
            <person name="Arakawa K."/>
        </authorList>
    </citation>
    <scope>NUCLEOTIDE SEQUENCE [LARGE SCALE GENOMIC DNA]</scope>
</reference>
<dbReference type="EMBL" id="BGPR01000186">
    <property type="protein sequence ID" value="GBM03044.1"/>
    <property type="molecule type" value="Genomic_DNA"/>
</dbReference>
<gene>
    <name evidence="1" type="ORF">AVEN_14556_1</name>
</gene>
<accession>A0A4Y2CGG5</accession>
<sequence length="119" mass="13154">MNEISVVSLLFHIAGSGHYIFVQKSEREKARINLRNQRPVASCSPKKSRSIPDFAHASPHTMSSNISGHLTLIVHLSKSGKAITCLLSSRRLSLSPLTRLLNAETRSAKIHKVDLVIFV</sequence>
<protein>
    <submittedName>
        <fullName evidence="1">Uncharacterized protein</fullName>
    </submittedName>
</protein>
<evidence type="ECO:0000313" key="1">
    <source>
        <dbReference type="EMBL" id="GBM03044.1"/>
    </source>
</evidence>
<comment type="caution">
    <text evidence="1">The sequence shown here is derived from an EMBL/GenBank/DDBJ whole genome shotgun (WGS) entry which is preliminary data.</text>
</comment>
<organism evidence="1 2">
    <name type="scientific">Araneus ventricosus</name>
    <name type="common">Orbweaver spider</name>
    <name type="synonym">Epeira ventricosa</name>
    <dbReference type="NCBI Taxonomy" id="182803"/>
    <lineage>
        <taxon>Eukaryota</taxon>
        <taxon>Metazoa</taxon>
        <taxon>Ecdysozoa</taxon>
        <taxon>Arthropoda</taxon>
        <taxon>Chelicerata</taxon>
        <taxon>Arachnida</taxon>
        <taxon>Araneae</taxon>
        <taxon>Araneomorphae</taxon>
        <taxon>Entelegynae</taxon>
        <taxon>Araneoidea</taxon>
        <taxon>Araneidae</taxon>
        <taxon>Araneus</taxon>
    </lineage>
</organism>